<proteinExistence type="predicted"/>
<evidence type="ECO:0000313" key="3">
    <source>
        <dbReference type="Proteomes" id="UP000271626"/>
    </source>
</evidence>
<sequence>MPPAGFYHVAFAVPDLDAAMATITASVGVRWHEPQTATLRDWTYRIVFSTAEPRIELVEGSVGSPWDVSATGPRFDHLGFWAESLESTVDRWTACDGLRLDYDGREDGRRFAYFAADALGIRFEAVDESRRADVDAGWPVEDASSDRLER</sequence>
<dbReference type="Proteomes" id="UP000271626">
    <property type="component" value="Chromosome"/>
</dbReference>
<gene>
    <name evidence="2" type="ORF">NCTC10741_00892</name>
</gene>
<accession>A0A3P8MA52</accession>
<dbReference type="InterPro" id="IPR037523">
    <property type="entry name" value="VOC_core"/>
</dbReference>
<dbReference type="InterPro" id="IPR029068">
    <property type="entry name" value="Glyas_Bleomycin-R_OHBP_Dase"/>
</dbReference>
<dbReference type="PROSITE" id="PS51819">
    <property type="entry name" value="VOC"/>
    <property type="match status" value="1"/>
</dbReference>
<dbReference type="SUPFAM" id="SSF54593">
    <property type="entry name" value="Glyoxalase/Bleomycin resistance protein/Dihydroxybiphenyl dioxygenase"/>
    <property type="match status" value="1"/>
</dbReference>
<dbReference type="AlphaFoldDB" id="A0A3P8MA52"/>
<evidence type="ECO:0000259" key="1">
    <source>
        <dbReference type="PROSITE" id="PS51819"/>
    </source>
</evidence>
<protein>
    <submittedName>
        <fullName evidence="2">Glyoxalase-like domain</fullName>
    </submittedName>
</protein>
<evidence type="ECO:0000313" key="2">
    <source>
        <dbReference type="EMBL" id="VDR37780.1"/>
    </source>
</evidence>
<feature type="domain" description="VOC" evidence="1">
    <location>
        <begin position="5"/>
        <end position="128"/>
    </location>
</feature>
<dbReference type="EMBL" id="LR131273">
    <property type="protein sequence ID" value="VDR37780.1"/>
    <property type="molecule type" value="Genomic_DNA"/>
</dbReference>
<dbReference type="Gene3D" id="3.10.180.10">
    <property type="entry name" value="2,3-Dihydroxybiphenyl 1,2-Dioxygenase, domain 1"/>
    <property type="match status" value="1"/>
</dbReference>
<reference evidence="2 3" key="1">
    <citation type="submission" date="2018-12" db="EMBL/GenBank/DDBJ databases">
        <authorList>
            <consortium name="Pathogen Informatics"/>
        </authorList>
    </citation>
    <scope>NUCLEOTIDE SEQUENCE [LARGE SCALE GENOMIC DNA]</scope>
    <source>
        <strain evidence="2 3">NCTC10741</strain>
    </source>
</reference>
<dbReference type="Pfam" id="PF13669">
    <property type="entry name" value="Glyoxalase_4"/>
    <property type="match status" value="1"/>
</dbReference>
<organism evidence="2 3">
    <name type="scientific">Tsukamurella paurometabola</name>
    <name type="common">Corynebacterium paurometabolum</name>
    <dbReference type="NCBI Taxonomy" id="2061"/>
    <lineage>
        <taxon>Bacteria</taxon>
        <taxon>Bacillati</taxon>
        <taxon>Actinomycetota</taxon>
        <taxon>Actinomycetes</taxon>
        <taxon>Mycobacteriales</taxon>
        <taxon>Tsukamurellaceae</taxon>
        <taxon>Tsukamurella</taxon>
    </lineage>
</organism>
<dbReference type="RefSeq" id="WP_197715982.1">
    <property type="nucleotide sequence ID" value="NZ_CP085954.1"/>
</dbReference>
<name>A0A3P8MA52_TSUPA</name>